<dbReference type="GO" id="GO:0003676">
    <property type="term" value="F:nucleic acid binding"/>
    <property type="evidence" value="ECO:0007669"/>
    <property type="project" value="InterPro"/>
</dbReference>
<dbReference type="EMBL" id="CAJNOR010002837">
    <property type="protein sequence ID" value="CAF1346726.1"/>
    <property type="molecule type" value="Genomic_DNA"/>
</dbReference>
<reference evidence="2" key="1">
    <citation type="submission" date="2021-02" db="EMBL/GenBank/DDBJ databases">
        <authorList>
            <person name="Nowell W R."/>
        </authorList>
    </citation>
    <scope>NUCLEOTIDE SEQUENCE</scope>
</reference>
<dbReference type="Gene3D" id="3.30.420.10">
    <property type="entry name" value="Ribonuclease H-like superfamily/Ribonuclease H"/>
    <property type="match status" value="1"/>
</dbReference>
<dbReference type="AlphaFoldDB" id="A0A815UAE3"/>
<evidence type="ECO:0000313" key="3">
    <source>
        <dbReference type="Proteomes" id="UP000663828"/>
    </source>
</evidence>
<evidence type="ECO:0000313" key="4">
    <source>
        <dbReference type="Proteomes" id="UP000663852"/>
    </source>
</evidence>
<keyword evidence="3" id="KW-1185">Reference proteome</keyword>
<organism evidence="2 4">
    <name type="scientific">Adineta ricciae</name>
    <name type="common">Rotifer</name>
    <dbReference type="NCBI Taxonomy" id="249248"/>
    <lineage>
        <taxon>Eukaryota</taxon>
        <taxon>Metazoa</taxon>
        <taxon>Spiralia</taxon>
        <taxon>Gnathifera</taxon>
        <taxon>Rotifera</taxon>
        <taxon>Eurotatoria</taxon>
        <taxon>Bdelloidea</taxon>
        <taxon>Adinetida</taxon>
        <taxon>Adinetidae</taxon>
        <taxon>Adineta</taxon>
    </lineage>
</organism>
<sequence length="105" mass="12412">MKLKKQCLSKKHRVQRIACCRQYSYWATDGWRKVIFGDESPFYVLKRKLNAKYRELMKKDCIRTIQQVNADDGGKRAISGQGRTLSTVPIIRCFGKKMISFRWTF</sequence>
<evidence type="ECO:0000313" key="2">
    <source>
        <dbReference type="EMBL" id="CAF1513576.1"/>
    </source>
</evidence>
<protein>
    <submittedName>
        <fullName evidence="2">Uncharacterized protein</fullName>
    </submittedName>
</protein>
<proteinExistence type="predicted"/>
<dbReference type="Proteomes" id="UP000663852">
    <property type="component" value="Unassembled WGS sequence"/>
</dbReference>
<dbReference type="InterPro" id="IPR036397">
    <property type="entry name" value="RNaseH_sf"/>
</dbReference>
<comment type="caution">
    <text evidence="2">The sequence shown here is derived from an EMBL/GenBank/DDBJ whole genome shotgun (WGS) entry which is preliminary data.</text>
</comment>
<dbReference type="EMBL" id="CAJNOJ010000713">
    <property type="protein sequence ID" value="CAF1513576.1"/>
    <property type="molecule type" value="Genomic_DNA"/>
</dbReference>
<accession>A0A815UAE3</accession>
<dbReference type="Proteomes" id="UP000663828">
    <property type="component" value="Unassembled WGS sequence"/>
</dbReference>
<gene>
    <name evidence="2" type="ORF">EDS130_LOCUS43404</name>
    <name evidence="1" type="ORF">XAT740_LOCUS31257</name>
</gene>
<name>A0A815UAE3_ADIRI</name>
<evidence type="ECO:0000313" key="1">
    <source>
        <dbReference type="EMBL" id="CAF1346726.1"/>
    </source>
</evidence>